<comment type="caution">
    <text evidence="3">The sequence shown here is derived from an EMBL/GenBank/DDBJ whole genome shotgun (WGS) entry which is preliminary data.</text>
</comment>
<gene>
    <name evidence="3" type="ORF">FIESC28_02586</name>
</gene>
<dbReference type="FunFam" id="3.40.630.30:FF:000047">
    <property type="entry name" value="Acetyltransferase, GNAT family"/>
    <property type="match status" value="1"/>
</dbReference>
<evidence type="ECO:0000313" key="4">
    <source>
        <dbReference type="Proteomes" id="UP000253153"/>
    </source>
</evidence>
<organism evidence="3 4">
    <name type="scientific">Fusarium coffeatum</name>
    <dbReference type="NCBI Taxonomy" id="231269"/>
    <lineage>
        <taxon>Eukaryota</taxon>
        <taxon>Fungi</taxon>
        <taxon>Dikarya</taxon>
        <taxon>Ascomycota</taxon>
        <taxon>Pezizomycotina</taxon>
        <taxon>Sordariomycetes</taxon>
        <taxon>Hypocreomycetidae</taxon>
        <taxon>Hypocreales</taxon>
        <taxon>Nectriaceae</taxon>
        <taxon>Fusarium</taxon>
        <taxon>Fusarium incarnatum-equiseti species complex</taxon>
    </lineage>
</organism>
<dbReference type="PANTHER" id="PTHR43441">
    <property type="entry name" value="RIBOSOMAL-PROTEIN-SERINE ACETYLTRANSFERASE"/>
    <property type="match status" value="1"/>
</dbReference>
<feature type="region of interest" description="Disordered" evidence="1">
    <location>
        <begin position="1"/>
        <end position="26"/>
    </location>
</feature>
<name>A0A366S5Q2_9HYPO</name>
<dbReference type="PANTHER" id="PTHR43441:SF2">
    <property type="entry name" value="FAMILY ACETYLTRANSFERASE, PUTATIVE (AFU_ORTHOLOGUE AFUA_7G00850)-RELATED"/>
    <property type="match status" value="1"/>
</dbReference>
<proteinExistence type="predicted"/>
<dbReference type="Pfam" id="PF13302">
    <property type="entry name" value="Acetyltransf_3"/>
    <property type="match status" value="1"/>
</dbReference>
<feature type="domain" description="N-acetyltransferase" evidence="2">
    <location>
        <begin position="54"/>
        <end position="173"/>
    </location>
</feature>
<keyword evidence="4" id="KW-1185">Reference proteome</keyword>
<dbReference type="Gene3D" id="3.40.630.30">
    <property type="match status" value="1"/>
</dbReference>
<accession>A0A366S5Q2</accession>
<protein>
    <recommendedName>
        <fullName evidence="2">N-acetyltransferase domain-containing protein</fullName>
    </recommendedName>
</protein>
<dbReference type="EMBL" id="QKXC01000053">
    <property type="protein sequence ID" value="RBR24653.1"/>
    <property type="molecule type" value="Genomic_DNA"/>
</dbReference>
<evidence type="ECO:0000313" key="3">
    <source>
        <dbReference type="EMBL" id="RBR24653.1"/>
    </source>
</evidence>
<dbReference type="OrthoDB" id="41238at2759"/>
<dbReference type="AlphaFoldDB" id="A0A366S5Q2"/>
<dbReference type="SUPFAM" id="SSF55729">
    <property type="entry name" value="Acyl-CoA N-acyltransferases (Nat)"/>
    <property type="match status" value="1"/>
</dbReference>
<feature type="compositionally biased region" description="Polar residues" evidence="1">
    <location>
        <begin position="12"/>
        <end position="23"/>
    </location>
</feature>
<sequence>MMNERAIGPISPQGTASPPSSGSLDGRYTSLIRLEHSHAEPSWKHLGGDRNGHLWTYMFGGPYTNHQQWKDAVEGFSKTEEPFFYTVLSGPRDDPASEPVGQMSYLNIVPDHRRVEIGNIIFGSQLKQTRAATEAFYLIIKNAFEELGYLRVEWKANALNKPSLAAAERLGFVFEGIFRKHMIIKGRRRDTAWFSITDEEWPAAKKAFQVWLSEDNFDKDGKQIKSLKDIRQEFADGN</sequence>
<dbReference type="Proteomes" id="UP000253153">
    <property type="component" value="Unassembled WGS sequence"/>
</dbReference>
<reference evidence="3 4" key="1">
    <citation type="submission" date="2018-06" db="EMBL/GenBank/DDBJ databases">
        <title>Fusarium incarnatum-equiseti species complex species 28.</title>
        <authorList>
            <person name="Gardiner D.M."/>
        </authorList>
    </citation>
    <scope>NUCLEOTIDE SEQUENCE [LARGE SCALE GENOMIC DNA]</scope>
    <source>
        <strain evidence="3 4">FIESC_28</strain>
    </source>
</reference>
<dbReference type="GeneID" id="41992031"/>
<dbReference type="RefSeq" id="XP_031019244.1">
    <property type="nucleotide sequence ID" value="XM_031156735.1"/>
</dbReference>
<dbReference type="InterPro" id="IPR016181">
    <property type="entry name" value="Acyl_CoA_acyltransferase"/>
</dbReference>
<dbReference type="InterPro" id="IPR051908">
    <property type="entry name" value="Ribosomal_N-acetyltransferase"/>
</dbReference>
<dbReference type="GO" id="GO:1990189">
    <property type="term" value="F:protein N-terminal-serine acetyltransferase activity"/>
    <property type="evidence" value="ECO:0007669"/>
    <property type="project" value="TreeGrafter"/>
</dbReference>
<evidence type="ECO:0000256" key="1">
    <source>
        <dbReference type="SAM" id="MobiDB-lite"/>
    </source>
</evidence>
<evidence type="ECO:0000259" key="2">
    <source>
        <dbReference type="Pfam" id="PF13302"/>
    </source>
</evidence>
<dbReference type="GO" id="GO:0008999">
    <property type="term" value="F:protein-N-terminal-alanine acetyltransferase activity"/>
    <property type="evidence" value="ECO:0007669"/>
    <property type="project" value="TreeGrafter"/>
</dbReference>
<dbReference type="InterPro" id="IPR000182">
    <property type="entry name" value="GNAT_dom"/>
</dbReference>